<gene>
    <name evidence="2" type="ORF">PHMEG_0009688</name>
</gene>
<keyword evidence="1" id="KW-1133">Transmembrane helix</keyword>
<dbReference type="AlphaFoldDB" id="A0A225WHN6"/>
<comment type="caution">
    <text evidence="2">The sequence shown here is derived from an EMBL/GenBank/DDBJ whole genome shotgun (WGS) entry which is preliminary data.</text>
</comment>
<dbReference type="EMBL" id="NBNE01000920">
    <property type="protein sequence ID" value="OWZ16517.1"/>
    <property type="molecule type" value="Genomic_DNA"/>
</dbReference>
<evidence type="ECO:0000313" key="2">
    <source>
        <dbReference type="EMBL" id="OWZ16517.1"/>
    </source>
</evidence>
<feature type="transmembrane region" description="Helical" evidence="1">
    <location>
        <begin position="374"/>
        <end position="392"/>
    </location>
</feature>
<keyword evidence="1" id="KW-0472">Membrane</keyword>
<protein>
    <recommendedName>
        <fullName evidence="4">Cleavage/polyadenylation specificity factor A subunit N-terminal domain-containing protein</fullName>
    </recommendedName>
</protein>
<evidence type="ECO:0000313" key="3">
    <source>
        <dbReference type="Proteomes" id="UP000198211"/>
    </source>
</evidence>
<accession>A0A225WHN6</accession>
<dbReference type="SUPFAM" id="SSF50969">
    <property type="entry name" value="YVTN repeat-like/Quinoprotein amine dehydrogenase"/>
    <property type="match status" value="1"/>
</dbReference>
<dbReference type="OrthoDB" id="65778at2759"/>
<name>A0A225WHN6_9STRA</name>
<dbReference type="Proteomes" id="UP000198211">
    <property type="component" value="Unassembled WGS sequence"/>
</dbReference>
<proteinExistence type="predicted"/>
<evidence type="ECO:0008006" key="4">
    <source>
        <dbReference type="Google" id="ProtNLM"/>
    </source>
</evidence>
<keyword evidence="1" id="KW-0812">Transmembrane</keyword>
<dbReference type="InterPro" id="IPR011044">
    <property type="entry name" value="Quino_amine_DH_bsu"/>
</dbReference>
<evidence type="ECO:0000256" key="1">
    <source>
        <dbReference type="SAM" id="Phobius"/>
    </source>
</evidence>
<reference evidence="3" key="1">
    <citation type="submission" date="2017-03" db="EMBL/GenBank/DDBJ databases">
        <title>Phytopthora megakarya and P. palmivora, two closely related causual agents of cacao black pod achieved similar genome size and gene model numbers by different mechanisms.</title>
        <authorList>
            <person name="Ali S."/>
            <person name="Shao J."/>
            <person name="Larry D.J."/>
            <person name="Kronmiller B."/>
            <person name="Shen D."/>
            <person name="Strem M.D."/>
            <person name="Melnick R.L."/>
            <person name="Guiltinan M.J."/>
            <person name="Tyler B.M."/>
            <person name="Meinhardt L.W."/>
            <person name="Bailey B.A."/>
        </authorList>
    </citation>
    <scope>NUCLEOTIDE SEQUENCE [LARGE SCALE GENOMIC DNA]</scope>
    <source>
        <strain evidence="3">zdho120</strain>
    </source>
</reference>
<organism evidence="2 3">
    <name type="scientific">Phytophthora megakarya</name>
    <dbReference type="NCBI Taxonomy" id="4795"/>
    <lineage>
        <taxon>Eukaryota</taxon>
        <taxon>Sar</taxon>
        <taxon>Stramenopiles</taxon>
        <taxon>Oomycota</taxon>
        <taxon>Peronosporomycetes</taxon>
        <taxon>Peronosporales</taxon>
        <taxon>Peronosporaceae</taxon>
        <taxon>Phytophthora</taxon>
    </lineage>
</organism>
<keyword evidence="3" id="KW-1185">Reference proteome</keyword>
<sequence length="426" mass="47609">MFFMSDRSAHLAILSTSGDLVLFKVRLWYNRRIVAGDTRRLKPLRDQEKKYLQCPVGQDSINVLSSPGPYWDQQSMFTRTTPATGKYLHVDVEHVFGATLNRDWHYDGGKVVVAPLYYRVFVITSTNSGDHLSFFHGDNGSFIEDIHLQSDGNVVHLEPIHSSRGLVALATQRRVVFVDTGAFQLIPAVCEAPGRHTFTSLSVDPLRATIVYAGTSTGRVLVYKLHNLGPWRQRVKANEPDAHSPIMCTLADQLMPRRPTLSAFGQNMATVVQTLPGFLVFGVCDRLVLYQLSGSSEELLPTYLSELSLVESFKLELNEMNQSTPHPQILSLSAAKDLTVHSIGFAVMVLSPDDVHHVLIYNSRIPPPGTNFDLTWIRVPAMMICALVAMYYQKKGSGGRSTFNEADLAGLLGERGRFSNMRRRRM</sequence>